<evidence type="ECO:0000256" key="5">
    <source>
        <dbReference type="ARBA" id="ARBA00022679"/>
    </source>
</evidence>
<comment type="catalytic activity">
    <reaction evidence="10 19">
        <text>[ThiI sulfur-carrier protein]-S-sulfanyl-L-cysteine + a uridine in tRNA + 2 reduced [2Fe-2S]-[ferredoxin] + ATP + H(+) = [ThiI sulfur-carrier protein]-L-cysteine + a 4-thiouridine in tRNA + 2 oxidized [2Fe-2S]-[ferredoxin] + AMP + diphosphate</text>
        <dbReference type="Rhea" id="RHEA:24176"/>
        <dbReference type="Rhea" id="RHEA-COMP:10000"/>
        <dbReference type="Rhea" id="RHEA-COMP:10001"/>
        <dbReference type="Rhea" id="RHEA-COMP:13337"/>
        <dbReference type="Rhea" id="RHEA-COMP:13338"/>
        <dbReference type="Rhea" id="RHEA-COMP:13339"/>
        <dbReference type="Rhea" id="RHEA-COMP:13340"/>
        <dbReference type="ChEBI" id="CHEBI:15378"/>
        <dbReference type="ChEBI" id="CHEBI:29950"/>
        <dbReference type="ChEBI" id="CHEBI:30616"/>
        <dbReference type="ChEBI" id="CHEBI:33019"/>
        <dbReference type="ChEBI" id="CHEBI:33737"/>
        <dbReference type="ChEBI" id="CHEBI:33738"/>
        <dbReference type="ChEBI" id="CHEBI:61963"/>
        <dbReference type="ChEBI" id="CHEBI:65315"/>
        <dbReference type="ChEBI" id="CHEBI:136798"/>
        <dbReference type="ChEBI" id="CHEBI:456215"/>
        <dbReference type="EC" id="2.8.1.4"/>
    </reaction>
</comment>
<evidence type="ECO:0000256" key="6">
    <source>
        <dbReference type="ARBA" id="ARBA00022741"/>
    </source>
</evidence>
<feature type="binding site" evidence="19">
    <location>
        <position position="288"/>
    </location>
    <ligand>
        <name>ATP</name>
        <dbReference type="ChEBI" id="CHEBI:30616"/>
    </ligand>
</feature>
<dbReference type="GO" id="GO:0005829">
    <property type="term" value="C:cytosol"/>
    <property type="evidence" value="ECO:0007669"/>
    <property type="project" value="TreeGrafter"/>
</dbReference>
<comment type="pathway">
    <text evidence="2 19">Cofactor biosynthesis; thiamine diphosphate biosynthesis.</text>
</comment>
<dbReference type="CDD" id="cd01712">
    <property type="entry name" value="PPase_ThiI"/>
    <property type="match status" value="1"/>
</dbReference>
<evidence type="ECO:0000256" key="10">
    <source>
        <dbReference type="ARBA" id="ARBA00050570"/>
    </source>
</evidence>
<evidence type="ECO:0000256" key="18">
    <source>
        <dbReference type="ARBA" id="ARBA00080570"/>
    </source>
</evidence>
<evidence type="ECO:0000259" key="20">
    <source>
        <dbReference type="PROSITE" id="PS51165"/>
    </source>
</evidence>
<dbReference type="NCBIfam" id="TIGR00342">
    <property type="entry name" value="tRNA uracil 4-sulfurtransferase ThiI"/>
    <property type="match status" value="1"/>
</dbReference>
<dbReference type="Pfam" id="PF02568">
    <property type="entry name" value="ThiI"/>
    <property type="match status" value="1"/>
</dbReference>
<dbReference type="HAMAP" id="MF_00021">
    <property type="entry name" value="ThiI"/>
    <property type="match status" value="1"/>
</dbReference>
<evidence type="ECO:0000256" key="11">
    <source>
        <dbReference type="ARBA" id="ARBA00052330"/>
    </source>
</evidence>
<dbReference type="CDD" id="cd11716">
    <property type="entry name" value="THUMP_ThiI"/>
    <property type="match status" value="1"/>
</dbReference>
<comment type="catalytic activity">
    <reaction evidence="11 19">
        <text>[ThiS sulfur-carrier protein]-C-terminal Gly-Gly-AMP + S-sulfanyl-L-cysteinyl-[cysteine desulfurase] + AH2 = [ThiS sulfur-carrier protein]-C-terminal-Gly-aminoethanethioate + L-cysteinyl-[cysteine desulfurase] + A + AMP + 2 H(+)</text>
        <dbReference type="Rhea" id="RHEA:43340"/>
        <dbReference type="Rhea" id="RHEA-COMP:12157"/>
        <dbReference type="Rhea" id="RHEA-COMP:12158"/>
        <dbReference type="Rhea" id="RHEA-COMP:12910"/>
        <dbReference type="Rhea" id="RHEA-COMP:19908"/>
        <dbReference type="ChEBI" id="CHEBI:13193"/>
        <dbReference type="ChEBI" id="CHEBI:15378"/>
        <dbReference type="ChEBI" id="CHEBI:17499"/>
        <dbReference type="ChEBI" id="CHEBI:29950"/>
        <dbReference type="ChEBI" id="CHEBI:61963"/>
        <dbReference type="ChEBI" id="CHEBI:90618"/>
        <dbReference type="ChEBI" id="CHEBI:232372"/>
        <dbReference type="ChEBI" id="CHEBI:456215"/>
    </reaction>
</comment>
<dbReference type="SMART" id="SM00981">
    <property type="entry name" value="THUMP"/>
    <property type="match status" value="1"/>
</dbReference>
<evidence type="ECO:0000256" key="16">
    <source>
        <dbReference type="ARBA" id="ARBA00075337"/>
    </source>
</evidence>
<protein>
    <recommendedName>
        <fullName evidence="15 19">Probable tRNA sulfurtransferase</fullName>
        <ecNumber evidence="14 19">2.8.1.4</ecNumber>
    </recommendedName>
    <alternativeName>
        <fullName evidence="16 19">Sulfur carrier protein ThiS sulfurtransferase</fullName>
    </alternativeName>
    <alternativeName>
        <fullName evidence="17 19">Thiamine biosynthesis protein ThiI</fullName>
    </alternativeName>
    <alternativeName>
        <fullName evidence="18 19">tRNA 4-thiouridine synthase</fullName>
    </alternativeName>
</protein>
<name>A0A133XZI1_9LACT</name>
<dbReference type="RefSeq" id="WP_060936785.1">
    <property type="nucleotide sequence ID" value="NZ_KQ959306.1"/>
</dbReference>
<dbReference type="EMBL" id="PKGZ01000004">
    <property type="protein sequence ID" value="PKY91207.1"/>
    <property type="molecule type" value="Genomic_DNA"/>
</dbReference>
<dbReference type="UniPathway" id="UPA00060"/>
<dbReference type="GO" id="GO:0002937">
    <property type="term" value="P:tRNA 4-thiouridine biosynthesis"/>
    <property type="evidence" value="ECO:0007669"/>
    <property type="project" value="TreeGrafter"/>
</dbReference>
<dbReference type="InterPro" id="IPR014729">
    <property type="entry name" value="Rossmann-like_a/b/a_fold"/>
</dbReference>
<dbReference type="SUPFAM" id="SSF52402">
    <property type="entry name" value="Adenine nucleotide alpha hydrolases-like"/>
    <property type="match status" value="1"/>
</dbReference>
<dbReference type="AlphaFoldDB" id="A0A133XZI1"/>
<keyword evidence="9 19" id="KW-0784">Thiamine biosynthesis</keyword>
<evidence type="ECO:0000256" key="13">
    <source>
        <dbReference type="ARBA" id="ARBA00061472"/>
    </source>
</evidence>
<evidence type="ECO:0000256" key="2">
    <source>
        <dbReference type="ARBA" id="ARBA00004948"/>
    </source>
</evidence>
<evidence type="ECO:0000256" key="1">
    <source>
        <dbReference type="ARBA" id="ARBA00004496"/>
    </source>
</evidence>
<dbReference type="Gene3D" id="3.30.2130.30">
    <property type="match status" value="1"/>
</dbReference>
<comment type="caution">
    <text evidence="21">The sequence shown here is derived from an EMBL/GenBank/DDBJ whole genome shotgun (WGS) entry which is preliminary data.</text>
</comment>
<dbReference type="STRING" id="87541.AWM71_00735"/>
<dbReference type="Gene3D" id="3.40.50.620">
    <property type="entry name" value="HUPs"/>
    <property type="match status" value="1"/>
</dbReference>
<dbReference type="GO" id="GO:0140741">
    <property type="term" value="F:tRNA-uracil-4 sulfurtransferase activity"/>
    <property type="evidence" value="ECO:0007669"/>
    <property type="project" value="UniProtKB-EC"/>
</dbReference>
<organism evidence="21 23">
    <name type="scientific">Aerococcus christensenii</name>
    <dbReference type="NCBI Taxonomy" id="87541"/>
    <lineage>
        <taxon>Bacteria</taxon>
        <taxon>Bacillati</taxon>
        <taxon>Bacillota</taxon>
        <taxon>Bacilli</taxon>
        <taxon>Lactobacillales</taxon>
        <taxon>Aerococcaceae</taxon>
        <taxon>Aerococcus</taxon>
    </lineage>
</organism>
<dbReference type="InterPro" id="IPR054173">
    <property type="entry name" value="ThiI_fer"/>
</dbReference>
<reference evidence="22 24" key="2">
    <citation type="submission" date="2017-12" db="EMBL/GenBank/DDBJ databases">
        <title>Phylogenetic diversity of female urinary microbiome.</title>
        <authorList>
            <person name="Thomas-White K."/>
            <person name="Wolfe A.J."/>
        </authorList>
    </citation>
    <scope>NUCLEOTIDE SEQUENCE [LARGE SCALE GENOMIC DNA]</scope>
    <source>
        <strain evidence="22 24">UMB0844</strain>
    </source>
</reference>
<keyword evidence="24" id="KW-1185">Reference proteome</keyword>
<dbReference type="FunFam" id="3.40.50.620:FF:000053">
    <property type="entry name" value="Probable tRNA sulfurtransferase"/>
    <property type="match status" value="1"/>
</dbReference>
<evidence type="ECO:0000256" key="19">
    <source>
        <dbReference type="HAMAP-Rule" id="MF_00021"/>
    </source>
</evidence>
<accession>A0A133XZI1</accession>
<dbReference type="GO" id="GO:0004810">
    <property type="term" value="F:CCA tRNA nucleotidyltransferase activity"/>
    <property type="evidence" value="ECO:0007669"/>
    <property type="project" value="InterPro"/>
</dbReference>
<dbReference type="PROSITE" id="PS51165">
    <property type="entry name" value="THUMP"/>
    <property type="match status" value="1"/>
</dbReference>
<dbReference type="OrthoDB" id="9773948at2"/>
<gene>
    <name evidence="19" type="primary">thiI</name>
    <name evidence="22" type="ORF">CYJ27_05755</name>
    <name evidence="21" type="ORF">HMPREF3187_00850</name>
</gene>
<comment type="similarity">
    <text evidence="13 19">Belongs to the ThiI family.</text>
</comment>
<dbReference type="Proteomes" id="UP000234775">
    <property type="component" value="Unassembled WGS sequence"/>
</dbReference>
<evidence type="ECO:0000313" key="22">
    <source>
        <dbReference type="EMBL" id="PKY91207.1"/>
    </source>
</evidence>
<dbReference type="Pfam" id="PF02926">
    <property type="entry name" value="THUMP"/>
    <property type="match status" value="1"/>
</dbReference>
<evidence type="ECO:0000256" key="7">
    <source>
        <dbReference type="ARBA" id="ARBA00022840"/>
    </source>
</evidence>
<sequence>METKIMIRYGELSVKGKNKKKFIHLLAENIRQVLADLSDIKVSEYFDFMFVKVDKKDEEEVLKRLQHVFGIQSYSPAYELERDFEQLKQVAKEVVAERMAKDPIQTFKVATSRSDHHYEMDTNDINRELGAYLLEEFPNLKVQVKNPDLTVRVKVRFDDFVLSLDWIKGIGGLPVGSSSRGILMLSGGIDSPVAGYLAMKRGVRPVAIHFASPPYTSPQALDKAKALAGKLTKFGSWITFVEVPFTEIQEEIKEKVPSEYLMTITRRMMLRVADRLREKFHAHCIINGESLGQVASQTPESMFAINAVTSTPVLRPVVTMDKLEIIALAEQIDTFELSIEPYEDCCTVFAPPSPSTRPKIERCLAYEERMDVEGLVERAVENICYEKIDHVLPQKEEKTYQDLL</sequence>
<keyword evidence="5 19" id="KW-0808">Transferase</keyword>
<dbReference type="GO" id="GO:0005524">
    <property type="term" value="F:ATP binding"/>
    <property type="evidence" value="ECO:0007669"/>
    <property type="project" value="UniProtKB-UniRule"/>
</dbReference>
<dbReference type="PATRIC" id="fig|87541.4.peg.842"/>
<evidence type="ECO:0000256" key="9">
    <source>
        <dbReference type="ARBA" id="ARBA00022977"/>
    </source>
</evidence>
<reference evidence="21 23" key="1">
    <citation type="submission" date="2016-01" db="EMBL/GenBank/DDBJ databases">
        <authorList>
            <person name="Oliw E.H."/>
        </authorList>
    </citation>
    <scope>NUCLEOTIDE SEQUENCE [LARGE SCALE GENOMIC DNA]</scope>
    <source>
        <strain evidence="21 23">KA00635</strain>
    </source>
</reference>
<feature type="domain" description="THUMP" evidence="20">
    <location>
        <begin position="59"/>
        <end position="166"/>
    </location>
</feature>
<dbReference type="GO" id="GO:0009229">
    <property type="term" value="P:thiamine diphosphate biosynthetic process"/>
    <property type="evidence" value="ECO:0007669"/>
    <property type="project" value="UniProtKB-UniRule"/>
</dbReference>
<dbReference type="InterPro" id="IPR050102">
    <property type="entry name" value="tRNA_sulfurtransferase_ThiI"/>
</dbReference>
<dbReference type="Pfam" id="PF22025">
    <property type="entry name" value="ThiI_fer"/>
    <property type="match status" value="1"/>
</dbReference>
<dbReference type="GO" id="GO:0009228">
    <property type="term" value="P:thiamine biosynthetic process"/>
    <property type="evidence" value="ECO:0007669"/>
    <property type="project" value="UniProtKB-KW"/>
</dbReference>
<evidence type="ECO:0000313" key="24">
    <source>
        <dbReference type="Proteomes" id="UP000234775"/>
    </source>
</evidence>
<dbReference type="SUPFAM" id="SSF143437">
    <property type="entry name" value="THUMP domain-like"/>
    <property type="match status" value="1"/>
</dbReference>
<evidence type="ECO:0000256" key="3">
    <source>
        <dbReference type="ARBA" id="ARBA00022490"/>
    </source>
</evidence>
<keyword evidence="6 19" id="KW-0547">Nucleotide-binding</keyword>
<evidence type="ECO:0000256" key="17">
    <source>
        <dbReference type="ARBA" id="ARBA00077849"/>
    </source>
</evidence>
<dbReference type="EC" id="2.8.1.4" evidence="14 19"/>
<keyword evidence="8 19" id="KW-0694">RNA-binding</keyword>
<evidence type="ECO:0000256" key="14">
    <source>
        <dbReference type="ARBA" id="ARBA00066827"/>
    </source>
</evidence>
<feature type="binding site" evidence="19">
    <location>
        <begin position="184"/>
        <end position="185"/>
    </location>
    <ligand>
        <name>ATP</name>
        <dbReference type="ChEBI" id="CHEBI:30616"/>
    </ligand>
</feature>
<keyword evidence="7 19" id="KW-0067">ATP-binding</keyword>
<feature type="binding site" evidence="19">
    <location>
        <begin position="209"/>
        <end position="210"/>
    </location>
    <ligand>
        <name>ATP</name>
        <dbReference type="ChEBI" id="CHEBI:30616"/>
    </ligand>
</feature>
<dbReference type="InterPro" id="IPR003720">
    <property type="entry name" value="tRNA_STrfase"/>
</dbReference>
<comment type="subcellular location">
    <subcellularLocation>
        <location evidence="1 19">Cytoplasm</location>
    </subcellularLocation>
</comment>
<dbReference type="EMBL" id="LSCQ01000043">
    <property type="protein sequence ID" value="KXB36341.1"/>
    <property type="molecule type" value="Genomic_DNA"/>
</dbReference>
<dbReference type="InterPro" id="IPR049961">
    <property type="entry name" value="ThiI_N"/>
</dbReference>
<dbReference type="PANTHER" id="PTHR43209:SF1">
    <property type="entry name" value="TRNA SULFURTRANSFERASE"/>
    <property type="match status" value="1"/>
</dbReference>
<evidence type="ECO:0000313" key="21">
    <source>
        <dbReference type="EMBL" id="KXB36341.1"/>
    </source>
</evidence>
<feature type="binding site" evidence="19">
    <location>
        <position position="297"/>
    </location>
    <ligand>
        <name>ATP</name>
        <dbReference type="ChEBI" id="CHEBI:30616"/>
    </ligand>
</feature>
<dbReference type="GO" id="GO:0000049">
    <property type="term" value="F:tRNA binding"/>
    <property type="evidence" value="ECO:0007669"/>
    <property type="project" value="UniProtKB-UniRule"/>
</dbReference>
<dbReference type="Proteomes" id="UP000070422">
    <property type="component" value="Unassembled WGS sequence"/>
</dbReference>
<dbReference type="InterPro" id="IPR020536">
    <property type="entry name" value="ThiI_AANH"/>
</dbReference>
<proteinExistence type="inferred from homology"/>
<evidence type="ECO:0000256" key="12">
    <source>
        <dbReference type="ARBA" id="ARBA00058382"/>
    </source>
</evidence>
<keyword evidence="4 19" id="KW-0820">tRNA-binding</keyword>
<comment type="function">
    <text evidence="12 19">Catalyzes the ATP-dependent transfer of a sulfur to tRNA to produce 4-thiouridine in position 8 of tRNAs, which functions as a near-UV photosensor. Also catalyzes the transfer of sulfur to the sulfur carrier protein ThiS, forming ThiS-thiocarboxylate. This is a step in the synthesis of thiazole, in the thiamine biosynthesis pathway. The sulfur is donated as persulfide by IscS.</text>
</comment>
<dbReference type="InterPro" id="IPR004114">
    <property type="entry name" value="THUMP_dom"/>
</dbReference>
<evidence type="ECO:0000256" key="8">
    <source>
        <dbReference type="ARBA" id="ARBA00022884"/>
    </source>
</evidence>
<feature type="binding site" evidence="19">
    <location>
        <position position="266"/>
    </location>
    <ligand>
        <name>ATP</name>
        <dbReference type="ChEBI" id="CHEBI:30616"/>
    </ligand>
</feature>
<dbReference type="InterPro" id="IPR049962">
    <property type="entry name" value="THUMP_ThiI"/>
</dbReference>
<evidence type="ECO:0000256" key="15">
    <source>
        <dbReference type="ARBA" id="ARBA00071867"/>
    </source>
</evidence>
<evidence type="ECO:0000256" key="4">
    <source>
        <dbReference type="ARBA" id="ARBA00022555"/>
    </source>
</evidence>
<dbReference type="GO" id="GO:0052837">
    <property type="term" value="P:thiazole biosynthetic process"/>
    <property type="evidence" value="ECO:0007669"/>
    <property type="project" value="TreeGrafter"/>
</dbReference>
<keyword evidence="3 19" id="KW-0963">Cytoplasm</keyword>
<dbReference type="PANTHER" id="PTHR43209">
    <property type="entry name" value="TRNA SULFURTRANSFERASE"/>
    <property type="match status" value="1"/>
</dbReference>
<evidence type="ECO:0000313" key="23">
    <source>
        <dbReference type="Proteomes" id="UP000070422"/>
    </source>
</evidence>